<protein>
    <submittedName>
        <fullName evidence="1">Uncharacterized protein</fullName>
    </submittedName>
</protein>
<organism evidence="1 2">
    <name type="scientific">Abeliophyllum distichum</name>
    <dbReference type="NCBI Taxonomy" id="126358"/>
    <lineage>
        <taxon>Eukaryota</taxon>
        <taxon>Viridiplantae</taxon>
        <taxon>Streptophyta</taxon>
        <taxon>Embryophyta</taxon>
        <taxon>Tracheophyta</taxon>
        <taxon>Spermatophyta</taxon>
        <taxon>Magnoliopsida</taxon>
        <taxon>eudicotyledons</taxon>
        <taxon>Gunneridae</taxon>
        <taxon>Pentapetalae</taxon>
        <taxon>asterids</taxon>
        <taxon>lamiids</taxon>
        <taxon>Lamiales</taxon>
        <taxon>Oleaceae</taxon>
        <taxon>Forsythieae</taxon>
        <taxon>Abeliophyllum</taxon>
    </lineage>
</organism>
<accession>A0ABD1UPD3</accession>
<proteinExistence type="predicted"/>
<reference evidence="2" key="1">
    <citation type="submission" date="2024-07" db="EMBL/GenBank/DDBJ databases">
        <title>Two chromosome-level genome assemblies of Korean endemic species Abeliophyllum distichum and Forsythia ovata (Oleaceae).</title>
        <authorList>
            <person name="Jang H."/>
        </authorList>
    </citation>
    <scope>NUCLEOTIDE SEQUENCE [LARGE SCALE GENOMIC DNA]</scope>
</reference>
<name>A0ABD1UPD3_9LAMI</name>
<dbReference type="EMBL" id="JBFOLK010000003">
    <property type="protein sequence ID" value="KAL2526892.1"/>
    <property type="molecule type" value="Genomic_DNA"/>
</dbReference>
<comment type="caution">
    <text evidence="1">The sequence shown here is derived from an EMBL/GenBank/DDBJ whole genome shotgun (WGS) entry which is preliminary data.</text>
</comment>
<evidence type="ECO:0000313" key="2">
    <source>
        <dbReference type="Proteomes" id="UP001604336"/>
    </source>
</evidence>
<evidence type="ECO:0000313" key="1">
    <source>
        <dbReference type="EMBL" id="KAL2526892.1"/>
    </source>
</evidence>
<dbReference type="AlphaFoldDB" id="A0ABD1UPD3"/>
<keyword evidence="2" id="KW-1185">Reference proteome</keyword>
<dbReference type="Proteomes" id="UP001604336">
    <property type="component" value="Unassembled WGS sequence"/>
</dbReference>
<sequence>MAVTFLGNGCKKGFFVSCPTDQWRTVDTIEGGGHSSLSEKFSNGTSIMDIDDRHFDDPNSDDKADNHLPKVSMILVRLLLSPVVILQKREMVIGGMHLSSLERLHLSSRHFGQTRSLQLRVVKSFWKCILGMLVYRI</sequence>
<gene>
    <name evidence="1" type="ORF">Adt_11946</name>
</gene>